<proteinExistence type="predicted"/>
<dbReference type="EMBL" id="CP133617">
    <property type="protein sequence ID" value="WMV31985.1"/>
    <property type="molecule type" value="Genomic_DNA"/>
</dbReference>
<evidence type="ECO:0008006" key="3">
    <source>
        <dbReference type="Google" id="ProtNLM"/>
    </source>
</evidence>
<keyword evidence="2" id="KW-1185">Reference proteome</keyword>
<evidence type="ECO:0000313" key="2">
    <source>
        <dbReference type="Proteomes" id="UP001234989"/>
    </source>
</evidence>
<gene>
    <name evidence="1" type="ORF">MTR67_025370</name>
</gene>
<sequence>MLKTNILLTLRNFHSQHVFEKSFNATFVALIPKKVGAIELRDFRPISLVTGMYKIIAKVLVERIKAFTGTTNEPGIIKWRHNTDGTESTKGAL</sequence>
<dbReference type="Proteomes" id="UP001234989">
    <property type="component" value="Chromosome 6"/>
</dbReference>
<reference evidence="1" key="1">
    <citation type="submission" date="2023-08" db="EMBL/GenBank/DDBJ databases">
        <title>A de novo genome assembly of Solanum verrucosum Schlechtendal, a Mexican diploid species geographically isolated from the other diploid A-genome species in potato relatives.</title>
        <authorList>
            <person name="Hosaka K."/>
        </authorList>
    </citation>
    <scope>NUCLEOTIDE SEQUENCE</scope>
    <source>
        <tissue evidence="1">Young leaves</tissue>
    </source>
</reference>
<evidence type="ECO:0000313" key="1">
    <source>
        <dbReference type="EMBL" id="WMV31985.1"/>
    </source>
</evidence>
<name>A0AAF0R025_SOLVR</name>
<accession>A0AAF0R025</accession>
<dbReference type="AlphaFoldDB" id="A0AAF0R025"/>
<organism evidence="1 2">
    <name type="scientific">Solanum verrucosum</name>
    <dbReference type="NCBI Taxonomy" id="315347"/>
    <lineage>
        <taxon>Eukaryota</taxon>
        <taxon>Viridiplantae</taxon>
        <taxon>Streptophyta</taxon>
        <taxon>Embryophyta</taxon>
        <taxon>Tracheophyta</taxon>
        <taxon>Spermatophyta</taxon>
        <taxon>Magnoliopsida</taxon>
        <taxon>eudicotyledons</taxon>
        <taxon>Gunneridae</taxon>
        <taxon>Pentapetalae</taxon>
        <taxon>asterids</taxon>
        <taxon>lamiids</taxon>
        <taxon>Solanales</taxon>
        <taxon>Solanaceae</taxon>
        <taxon>Solanoideae</taxon>
        <taxon>Solaneae</taxon>
        <taxon>Solanum</taxon>
    </lineage>
</organism>
<protein>
    <recommendedName>
        <fullName evidence="3">Reverse transcriptase</fullName>
    </recommendedName>
</protein>